<name>A0A1G8GD03_9NOCA</name>
<sequence length="75" mass="8204">MTHLTREQIRGDVAEVLGVPLTDIEDTANLLDEGLDSIRAMTLVERWRSGGTDVDLVDLVAEPTIDAWVEVTQAA</sequence>
<evidence type="ECO:0000313" key="3">
    <source>
        <dbReference type="Proteomes" id="UP000183263"/>
    </source>
</evidence>
<reference evidence="2 3" key="1">
    <citation type="submission" date="2016-10" db="EMBL/GenBank/DDBJ databases">
        <authorList>
            <person name="de Groot N.N."/>
        </authorList>
    </citation>
    <scope>NUCLEOTIDE SEQUENCE [LARGE SCALE GENOMIC DNA]</scope>
    <source>
        <strain evidence="2 3">DSM 44892</strain>
    </source>
</reference>
<evidence type="ECO:0000259" key="1">
    <source>
        <dbReference type="PROSITE" id="PS50075"/>
    </source>
</evidence>
<accession>A0A1G8GD03</accession>
<evidence type="ECO:0000313" key="2">
    <source>
        <dbReference type="EMBL" id="SDH92243.1"/>
    </source>
</evidence>
<proteinExistence type="predicted"/>
<keyword evidence="3" id="KW-1185">Reference proteome</keyword>
<dbReference type="Gene3D" id="1.10.1200.10">
    <property type="entry name" value="ACP-like"/>
    <property type="match status" value="1"/>
</dbReference>
<dbReference type="PROSITE" id="PS50075">
    <property type="entry name" value="CARRIER"/>
    <property type="match status" value="1"/>
</dbReference>
<dbReference type="RefSeq" id="WP_217631308.1">
    <property type="nucleotide sequence ID" value="NZ_CP048813.1"/>
</dbReference>
<organism evidence="2 3">
    <name type="scientific">Rhodococcus triatomae</name>
    <dbReference type="NCBI Taxonomy" id="300028"/>
    <lineage>
        <taxon>Bacteria</taxon>
        <taxon>Bacillati</taxon>
        <taxon>Actinomycetota</taxon>
        <taxon>Actinomycetes</taxon>
        <taxon>Mycobacteriales</taxon>
        <taxon>Nocardiaceae</taxon>
        <taxon>Rhodococcus</taxon>
    </lineage>
</organism>
<dbReference type="SUPFAM" id="SSF47336">
    <property type="entry name" value="ACP-like"/>
    <property type="match status" value="1"/>
</dbReference>
<protein>
    <submittedName>
        <fullName evidence="2">Aryl carrier domain-containing protein</fullName>
    </submittedName>
</protein>
<dbReference type="InterPro" id="IPR036736">
    <property type="entry name" value="ACP-like_sf"/>
</dbReference>
<gene>
    <name evidence="2" type="ORF">SAMN05444695_10454</name>
</gene>
<feature type="domain" description="Carrier" evidence="1">
    <location>
        <begin position="1"/>
        <end position="75"/>
    </location>
</feature>
<dbReference type="EMBL" id="FNDN01000004">
    <property type="protein sequence ID" value="SDH92243.1"/>
    <property type="molecule type" value="Genomic_DNA"/>
</dbReference>
<dbReference type="Proteomes" id="UP000183263">
    <property type="component" value="Unassembled WGS sequence"/>
</dbReference>
<dbReference type="Pfam" id="PF00550">
    <property type="entry name" value="PP-binding"/>
    <property type="match status" value="1"/>
</dbReference>
<dbReference type="InterPro" id="IPR009081">
    <property type="entry name" value="PP-bd_ACP"/>
</dbReference>
<dbReference type="AlphaFoldDB" id="A0A1G8GD03"/>